<protein>
    <recommendedName>
        <fullName evidence="3">DUF883 domain-containing protein</fullName>
    </recommendedName>
</protein>
<name>A0A2S6N3Q4_9HYPH</name>
<dbReference type="EMBL" id="NHSJ01000096">
    <property type="protein sequence ID" value="PPQ29254.1"/>
    <property type="molecule type" value="Genomic_DNA"/>
</dbReference>
<organism evidence="1 2">
    <name type="scientific">Rhodoblastus sphagnicola</name>
    <dbReference type="NCBI Taxonomy" id="333368"/>
    <lineage>
        <taxon>Bacteria</taxon>
        <taxon>Pseudomonadati</taxon>
        <taxon>Pseudomonadota</taxon>
        <taxon>Alphaproteobacteria</taxon>
        <taxon>Hyphomicrobiales</taxon>
        <taxon>Rhodoblastaceae</taxon>
        <taxon>Rhodoblastus</taxon>
    </lineage>
</organism>
<proteinExistence type="predicted"/>
<accession>A0A2S6N3Q4</accession>
<gene>
    <name evidence="1" type="ORF">CCR94_15690</name>
</gene>
<comment type="caution">
    <text evidence="1">The sequence shown here is derived from an EMBL/GenBank/DDBJ whole genome shotgun (WGS) entry which is preliminary data.</text>
</comment>
<evidence type="ECO:0008006" key="3">
    <source>
        <dbReference type="Google" id="ProtNLM"/>
    </source>
</evidence>
<evidence type="ECO:0000313" key="2">
    <source>
        <dbReference type="Proteomes" id="UP000239089"/>
    </source>
</evidence>
<dbReference type="AlphaFoldDB" id="A0A2S6N3Q4"/>
<dbReference type="Proteomes" id="UP000239089">
    <property type="component" value="Unassembled WGS sequence"/>
</dbReference>
<dbReference type="RefSeq" id="WP_104508797.1">
    <property type="nucleotide sequence ID" value="NZ_JACIGC010000010.1"/>
</dbReference>
<sequence>MSEDFKTEKELFAALIDDAVKTIKASIDDFSKVAAEGRDTAASAAKKAAADATGQLNDLSDGAQDYMGRGAAHMARSVATNPFAALAIAAGAGFLFGLATRGDRR</sequence>
<reference evidence="1 2" key="1">
    <citation type="journal article" date="2018" name="Arch. Microbiol.">
        <title>New insights into the metabolic potential of the phototrophic purple bacterium Rhodopila globiformis DSM 161(T) from its draft genome sequence and evidence for a vanadium-dependent nitrogenase.</title>
        <authorList>
            <person name="Imhoff J.F."/>
            <person name="Rahn T."/>
            <person name="Kunzel S."/>
            <person name="Neulinger S.C."/>
        </authorList>
    </citation>
    <scope>NUCLEOTIDE SEQUENCE [LARGE SCALE GENOMIC DNA]</scope>
    <source>
        <strain evidence="1 2">DSM 16996</strain>
    </source>
</reference>
<keyword evidence="2" id="KW-1185">Reference proteome</keyword>
<evidence type="ECO:0000313" key="1">
    <source>
        <dbReference type="EMBL" id="PPQ29254.1"/>
    </source>
</evidence>